<gene>
    <name evidence="5" type="ORF">PACLA_8A055343</name>
</gene>
<protein>
    <submittedName>
        <fullName evidence="5">Eukaryotic translation initiation factor 4 gamma 2</fullName>
    </submittedName>
</protein>
<dbReference type="GO" id="GO:0003743">
    <property type="term" value="F:translation initiation factor activity"/>
    <property type="evidence" value="ECO:0007669"/>
    <property type="project" value="UniProtKB-KW"/>
</dbReference>
<name>A0A6S7L9Z1_PARCT</name>
<dbReference type="Pfam" id="PF02847">
    <property type="entry name" value="MA3"/>
    <property type="match status" value="1"/>
</dbReference>
<proteinExistence type="inferred from homology"/>
<dbReference type="PANTHER" id="PTHR23253:SF9">
    <property type="entry name" value="EUKARYOTIC TRANSLATION INITIATION FACTOR 4 GAMMA 2"/>
    <property type="match status" value="1"/>
</dbReference>
<keyword evidence="3" id="KW-0648">Protein biosynthesis</keyword>
<evidence type="ECO:0000256" key="1">
    <source>
        <dbReference type="ARBA" id="ARBA00005775"/>
    </source>
</evidence>
<comment type="caution">
    <text evidence="5">The sequence shown here is derived from an EMBL/GenBank/DDBJ whole genome shotgun (WGS) entry which is preliminary data.</text>
</comment>
<sequence length="358" mass="40257">MMHPGEPAFPYGPRYNKRGKMTAGRGFEDVFMSDSSFDSFLPMDDFRDLRINDSPFDAGHPFPGRFDELPPVRSMRDENPYFSSTRARNSPPDFMPNFQTAAKKPQINEGRPRRVQVQKSRMADGQISLRPVRDSIVAQPTSLGTRTGQVSSNQQRQTNGQATGINEKPKPSKKAPAAPKVDTDKLVVTIVEEFVKSRNVAETMKSIKDLNSSQTKVALIVKLLQTIMRENEEDQNLAGDLLKKCFDEKMLTKESLTKGIESYIRKLSKSDKESDIVKAALGKFSARLIVEDVLDLHTVNNAMEAVDLLFLQCLKDLKQLKGEDWLLELFNNSKVNLATTLAEQGKNAEKMTEVLQEQ</sequence>
<comment type="similarity">
    <text evidence="1">Belongs to the eukaryotic initiation factor 4G family.</text>
</comment>
<evidence type="ECO:0000256" key="2">
    <source>
        <dbReference type="ARBA" id="ARBA00022540"/>
    </source>
</evidence>
<evidence type="ECO:0000313" key="6">
    <source>
        <dbReference type="Proteomes" id="UP001152795"/>
    </source>
</evidence>
<evidence type="ECO:0000256" key="3">
    <source>
        <dbReference type="ARBA" id="ARBA00022917"/>
    </source>
</evidence>
<dbReference type="SMART" id="SM00544">
    <property type="entry name" value="MA3"/>
    <property type="match status" value="1"/>
</dbReference>
<feature type="region of interest" description="Disordered" evidence="4">
    <location>
        <begin position="107"/>
        <end position="180"/>
    </location>
</feature>
<dbReference type="GO" id="GO:0016281">
    <property type="term" value="C:eukaryotic translation initiation factor 4F complex"/>
    <property type="evidence" value="ECO:0007669"/>
    <property type="project" value="TreeGrafter"/>
</dbReference>
<dbReference type="EMBL" id="CACRXK020016124">
    <property type="protein sequence ID" value="CAB4029359.1"/>
    <property type="molecule type" value="Genomic_DNA"/>
</dbReference>
<feature type="compositionally biased region" description="Polar residues" evidence="4">
    <location>
        <begin position="138"/>
        <end position="164"/>
    </location>
</feature>
<keyword evidence="2 5" id="KW-0396">Initiation factor</keyword>
<accession>A0A6S7L9Z1</accession>
<organism evidence="5 6">
    <name type="scientific">Paramuricea clavata</name>
    <name type="common">Red gorgonian</name>
    <name type="synonym">Violescent sea-whip</name>
    <dbReference type="NCBI Taxonomy" id="317549"/>
    <lineage>
        <taxon>Eukaryota</taxon>
        <taxon>Metazoa</taxon>
        <taxon>Cnidaria</taxon>
        <taxon>Anthozoa</taxon>
        <taxon>Octocorallia</taxon>
        <taxon>Malacalcyonacea</taxon>
        <taxon>Plexauridae</taxon>
        <taxon>Paramuricea</taxon>
    </lineage>
</organism>
<dbReference type="InterPro" id="IPR003891">
    <property type="entry name" value="Initiation_fac_eIF4g_MI"/>
</dbReference>
<keyword evidence="6" id="KW-1185">Reference proteome</keyword>
<reference evidence="5" key="1">
    <citation type="submission" date="2020-04" db="EMBL/GenBank/DDBJ databases">
        <authorList>
            <person name="Alioto T."/>
            <person name="Alioto T."/>
            <person name="Gomez Garrido J."/>
        </authorList>
    </citation>
    <scope>NUCLEOTIDE SEQUENCE</scope>
    <source>
        <strain evidence="5">A484AB</strain>
    </source>
</reference>
<dbReference type="AlphaFoldDB" id="A0A6S7L9Z1"/>
<evidence type="ECO:0000256" key="4">
    <source>
        <dbReference type="SAM" id="MobiDB-lite"/>
    </source>
</evidence>
<dbReference type="PROSITE" id="PS51366">
    <property type="entry name" value="MI"/>
    <property type="match status" value="1"/>
</dbReference>
<dbReference type="PANTHER" id="PTHR23253">
    <property type="entry name" value="EUKARYOTIC TRANSLATION INITIATION FACTOR 4 GAMMA"/>
    <property type="match status" value="1"/>
</dbReference>
<evidence type="ECO:0000313" key="5">
    <source>
        <dbReference type="EMBL" id="CAB4029359.1"/>
    </source>
</evidence>
<dbReference type="OrthoDB" id="514777at2759"/>
<dbReference type="Proteomes" id="UP001152795">
    <property type="component" value="Unassembled WGS sequence"/>
</dbReference>
<feature type="non-terminal residue" evidence="5">
    <location>
        <position position="1"/>
    </location>
</feature>
<dbReference type="SUPFAM" id="SSF48371">
    <property type="entry name" value="ARM repeat"/>
    <property type="match status" value="1"/>
</dbReference>
<dbReference type="GO" id="GO:0003729">
    <property type="term" value="F:mRNA binding"/>
    <property type="evidence" value="ECO:0007669"/>
    <property type="project" value="TreeGrafter"/>
</dbReference>
<dbReference type="Gene3D" id="1.25.40.180">
    <property type="match status" value="1"/>
</dbReference>
<dbReference type="InterPro" id="IPR016024">
    <property type="entry name" value="ARM-type_fold"/>
</dbReference>